<dbReference type="PROSITE" id="PS51257">
    <property type="entry name" value="PROKAR_LIPOPROTEIN"/>
    <property type="match status" value="1"/>
</dbReference>
<evidence type="ECO:0008006" key="4">
    <source>
        <dbReference type="Google" id="ProtNLM"/>
    </source>
</evidence>
<accession>A0ABR4YK59</accession>
<dbReference type="InterPro" id="IPR025366">
    <property type="entry name" value="DUF4270"/>
</dbReference>
<name>A0ABR4YK59_9BACT</name>
<dbReference type="Pfam" id="PF14092">
    <property type="entry name" value="DUF4270"/>
    <property type="match status" value="1"/>
</dbReference>
<protein>
    <recommendedName>
        <fullName evidence="4">DUF4270 domain-containing protein</fullName>
    </recommendedName>
</protein>
<comment type="caution">
    <text evidence="2">The sequence shown here is derived from an EMBL/GenBank/DDBJ whole genome shotgun (WGS) entry which is preliminary data.</text>
</comment>
<sequence length="493" mass="55021">MKSFYNKRYLSAATALLSAFVLSVACTSVDDTLGAGLIPGGGEKLSIHIDTLGLGEGERIRAFQTYTDSIGLRASTKHMRGAMNVNVGYIGSAEESFFGKTVAASVFSGLPAQALTPNFFKNRKSPFDSVKLIVNMKYVCGDPSVRQTFNIYRLRDSLAYTTDTIYYHSFRYEDHIDSEPLFSFEYSGEPDEIEEIKLDILPQGQLLLDELAAADTTLFYSDKAYEFLRKYKGFVIAQAPGTPANAAIYANYLPNCNMNFYFQRERDQWEIDLDDDNKEKEVTAYMQWYFSDADGLKTMSVASIRHDYTGTPLEGVQNGGEVAADETVYVQGLGGVTATLKFPDGFFDAMNALKPSEDYGLYINQAHMFVWLEGETTEAYDKAFQKLGSYSDYGSMTVIPDYYISDASTGSLTIPYDGTLNRNPGKGYYRMDITSFLQHALQHDDEESRQLTLAPTYTPYEPFADNTSVLLAADSDKPVRVKITYTLIEPDGE</sequence>
<feature type="signal peptide" evidence="1">
    <location>
        <begin position="1"/>
        <end position="25"/>
    </location>
</feature>
<evidence type="ECO:0000313" key="3">
    <source>
        <dbReference type="Proteomes" id="UP000030889"/>
    </source>
</evidence>
<proteinExistence type="predicted"/>
<dbReference type="RefSeq" id="WP_035472205.1">
    <property type="nucleotide sequence ID" value="NZ_JRGF01000003.1"/>
</dbReference>
<reference evidence="2 3" key="1">
    <citation type="submission" date="2014-09" db="EMBL/GenBank/DDBJ databases">
        <title>Alistipes sp. 627, sp. nov., a novel member of the family Rikenellaceae isolated from human faeces.</title>
        <authorList>
            <person name="Shkoporov A.N."/>
            <person name="Chaplin A.V."/>
            <person name="Motuzova O.V."/>
            <person name="Kafarskaia L.I."/>
            <person name="Khokhlova E.V."/>
            <person name="Efimov B.A."/>
        </authorList>
    </citation>
    <scope>NUCLEOTIDE SEQUENCE [LARGE SCALE GENOMIC DNA]</scope>
    <source>
        <strain evidence="2 3">627</strain>
    </source>
</reference>
<keyword evidence="3" id="KW-1185">Reference proteome</keyword>
<dbReference type="EMBL" id="JRGF01000003">
    <property type="protein sequence ID" value="KHE42635.1"/>
    <property type="molecule type" value="Genomic_DNA"/>
</dbReference>
<evidence type="ECO:0000256" key="1">
    <source>
        <dbReference type="SAM" id="SignalP"/>
    </source>
</evidence>
<organism evidence="2 3">
    <name type="scientific">Alistipes inops</name>
    <dbReference type="NCBI Taxonomy" id="1501391"/>
    <lineage>
        <taxon>Bacteria</taxon>
        <taxon>Pseudomonadati</taxon>
        <taxon>Bacteroidota</taxon>
        <taxon>Bacteroidia</taxon>
        <taxon>Bacteroidales</taxon>
        <taxon>Rikenellaceae</taxon>
        <taxon>Alistipes</taxon>
    </lineage>
</organism>
<feature type="chain" id="PRO_5045949861" description="DUF4270 domain-containing protein" evidence="1">
    <location>
        <begin position="26"/>
        <end position="493"/>
    </location>
</feature>
<evidence type="ECO:0000313" key="2">
    <source>
        <dbReference type="EMBL" id="KHE42635.1"/>
    </source>
</evidence>
<keyword evidence="1" id="KW-0732">Signal</keyword>
<gene>
    <name evidence="2" type="ORF">LG35_03330</name>
</gene>
<dbReference type="Proteomes" id="UP000030889">
    <property type="component" value="Unassembled WGS sequence"/>
</dbReference>